<protein>
    <submittedName>
        <fullName evidence="1">DUF3800 domain-containing protein</fullName>
    </submittedName>
</protein>
<dbReference type="RefSeq" id="WP_195520494.1">
    <property type="nucleotide sequence ID" value="NZ_JADNPG010000002.1"/>
</dbReference>
<proteinExistence type="predicted"/>
<evidence type="ECO:0000313" key="1">
    <source>
        <dbReference type="EMBL" id="MDB1838099.1"/>
    </source>
</evidence>
<name>A0AAW6AHT0_9ACTN</name>
<sequence>MSDYNFYYDESQHSRLLNLETIKADEFYDGFVVAIVGWDSQRESDLAAQYCEFEKKYLSPNAKELKSTCLKRSQFKYGFKSLSQHNARLISDYLDLFDEEMYVYCSFSSKVELLVDRLFSRYQNQPCFNADLMKYSLAKPLVQYRPNEVVESIYKSPDDLLDALRDFLLNRIEDDKANPELKWTEMDQFRSILEVMDHVMPLDDYQWEYYSPLAGFGLYLSEHNEIDNCTLIIDQEENTRAAAERLGFDGVREADSSECFGVRMADMLAGIVAKLMKAIRDEVTYQSREDEIKKNLFDVEWFNLNDERLELYKKLCRVLIQYDKCWYKVYGSGFSDDLVVLIALLKYLDGFDGAAQLHELGANNAERFNTFCCNSLSEHFQVLSDDPLHTGDLSDPKNLFRPRLRITDRPRTYMVMDVMFGEDGAPMALISENGHENAYVLPADLSGWVSMVLSNVDFKVILFPGKVRFQYFEGRFRADFL</sequence>
<organism evidence="1 2">
    <name type="scientific">Collinsella aerofaciens</name>
    <dbReference type="NCBI Taxonomy" id="74426"/>
    <lineage>
        <taxon>Bacteria</taxon>
        <taxon>Bacillati</taxon>
        <taxon>Actinomycetota</taxon>
        <taxon>Coriobacteriia</taxon>
        <taxon>Coriobacteriales</taxon>
        <taxon>Coriobacteriaceae</taxon>
        <taxon>Collinsella</taxon>
    </lineage>
</organism>
<comment type="caution">
    <text evidence="1">The sequence shown here is derived from an EMBL/GenBank/DDBJ whole genome shotgun (WGS) entry which is preliminary data.</text>
</comment>
<dbReference type="Pfam" id="PF12686">
    <property type="entry name" value="DUF3800"/>
    <property type="match status" value="1"/>
</dbReference>
<dbReference type="Proteomes" id="UP001212741">
    <property type="component" value="Unassembled WGS sequence"/>
</dbReference>
<dbReference type="InterPro" id="IPR024524">
    <property type="entry name" value="DUF3800"/>
</dbReference>
<dbReference type="EMBL" id="JAQLEC010000001">
    <property type="protein sequence ID" value="MDB1838099.1"/>
    <property type="molecule type" value="Genomic_DNA"/>
</dbReference>
<gene>
    <name evidence="1" type="ORF">PMW86_00620</name>
</gene>
<accession>A0AAW6AHT0</accession>
<evidence type="ECO:0000313" key="2">
    <source>
        <dbReference type="Proteomes" id="UP001212741"/>
    </source>
</evidence>
<reference evidence="1" key="1">
    <citation type="submission" date="2023-01" db="EMBL/GenBank/DDBJ databases">
        <title>Human gut microbiome strain richness.</title>
        <authorList>
            <person name="Chen-Liaw A."/>
        </authorList>
    </citation>
    <scope>NUCLEOTIDE SEQUENCE</scope>
    <source>
        <strain evidence="1">D54st1_D6_D54t1_190329</strain>
    </source>
</reference>
<dbReference type="AlphaFoldDB" id="A0AAW6AHT0"/>